<evidence type="ECO:0000256" key="2">
    <source>
        <dbReference type="SAM" id="Phobius"/>
    </source>
</evidence>
<reference evidence="3" key="1">
    <citation type="submission" date="2022-08" db="EMBL/GenBank/DDBJ databases">
        <authorList>
            <person name="Deng Y."/>
            <person name="Han X.-F."/>
            <person name="Zhang Y.-Q."/>
        </authorList>
    </citation>
    <scope>NUCLEOTIDE SEQUENCE</scope>
    <source>
        <strain evidence="3">CPCC 205763</strain>
    </source>
</reference>
<evidence type="ECO:0000313" key="3">
    <source>
        <dbReference type="EMBL" id="MCS5716529.1"/>
    </source>
</evidence>
<feature type="transmembrane region" description="Helical" evidence="2">
    <location>
        <begin position="75"/>
        <end position="96"/>
    </location>
</feature>
<dbReference type="RefSeq" id="WP_259503651.1">
    <property type="nucleotide sequence ID" value="NZ_JANLCM010000001.1"/>
</dbReference>
<sequence>MTDATASVASGSTPPNPPTPAKPAKRGFRTFGRAGWAVAVVFAFLYAYHLWGGIANLVGVVTTFSSFGVAVSAEIWTLVIVYAVVPILVYAIALVVGRTLSNGARAVVFAVGFAVVSVVSLDILVIASAA</sequence>
<keyword evidence="4" id="KW-1185">Reference proteome</keyword>
<feature type="region of interest" description="Disordered" evidence="1">
    <location>
        <begin position="1"/>
        <end position="24"/>
    </location>
</feature>
<feature type="transmembrane region" description="Helical" evidence="2">
    <location>
        <begin position="108"/>
        <end position="129"/>
    </location>
</feature>
<accession>A0ABT2GJX9</accession>
<dbReference type="EMBL" id="JANLCM010000001">
    <property type="protein sequence ID" value="MCS5716529.1"/>
    <property type="molecule type" value="Genomic_DNA"/>
</dbReference>
<gene>
    <name evidence="3" type="ORF">N1027_00075</name>
</gene>
<evidence type="ECO:0000313" key="4">
    <source>
        <dbReference type="Proteomes" id="UP001165584"/>
    </source>
</evidence>
<organism evidence="3 4">
    <name type="scientific">Herbiconiux aconitum</name>
    <dbReference type="NCBI Taxonomy" id="2970913"/>
    <lineage>
        <taxon>Bacteria</taxon>
        <taxon>Bacillati</taxon>
        <taxon>Actinomycetota</taxon>
        <taxon>Actinomycetes</taxon>
        <taxon>Micrococcales</taxon>
        <taxon>Microbacteriaceae</taxon>
        <taxon>Herbiconiux</taxon>
    </lineage>
</organism>
<proteinExistence type="predicted"/>
<evidence type="ECO:0008006" key="5">
    <source>
        <dbReference type="Google" id="ProtNLM"/>
    </source>
</evidence>
<name>A0ABT2GJX9_9MICO</name>
<comment type="caution">
    <text evidence="3">The sequence shown here is derived from an EMBL/GenBank/DDBJ whole genome shotgun (WGS) entry which is preliminary data.</text>
</comment>
<evidence type="ECO:0000256" key="1">
    <source>
        <dbReference type="SAM" id="MobiDB-lite"/>
    </source>
</evidence>
<protein>
    <recommendedName>
        <fullName evidence="5">Bacitracin resistance protein</fullName>
    </recommendedName>
</protein>
<keyword evidence="2" id="KW-1133">Transmembrane helix</keyword>
<keyword evidence="2" id="KW-0472">Membrane</keyword>
<keyword evidence="2" id="KW-0812">Transmembrane</keyword>
<feature type="transmembrane region" description="Helical" evidence="2">
    <location>
        <begin position="34"/>
        <end position="55"/>
    </location>
</feature>
<feature type="compositionally biased region" description="Polar residues" evidence="1">
    <location>
        <begin position="1"/>
        <end position="12"/>
    </location>
</feature>
<dbReference type="Proteomes" id="UP001165584">
    <property type="component" value="Unassembled WGS sequence"/>
</dbReference>